<evidence type="ECO:0000313" key="5">
    <source>
        <dbReference type="EMBL" id="CAC5411208.1"/>
    </source>
</evidence>
<evidence type="ECO:0000256" key="3">
    <source>
        <dbReference type="SAM" id="SignalP"/>
    </source>
</evidence>
<dbReference type="GO" id="GO:0005581">
    <property type="term" value="C:collagen trimer"/>
    <property type="evidence" value="ECO:0007669"/>
    <property type="project" value="UniProtKB-KW"/>
</dbReference>
<dbReference type="EMBL" id="CACVKT020007831">
    <property type="protein sequence ID" value="CAC5411208.1"/>
    <property type="molecule type" value="Genomic_DNA"/>
</dbReference>
<dbReference type="AlphaFoldDB" id="A0A6J8DRF7"/>
<evidence type="ECO:0000256" key="1">
    <source>
        <dbReference type="ARBA" id="ARBA00004613"/>
    </source>
</evidence>
<feature type="chain" id="PRO_5027065753" description="C1q domain-containing protein" evidence="3">
    <location>
        <begin position="24"/>
        <end position="201"/>
    </location>
</feature>
<keyword evidence="2" id="KW-0964">Secreted</keyword>
<feature type="signal peptide" evidence="3">
    <location>
        <begin position="1"/>
        <end position="23"/>
    </location>
</feature>
<keyword evidence="3" id="KW-0732">Signal</keyword>
<organism evidence="5 6">
    <name type="scientific">Mytilus coruscus</name>
    <name type="common">Sea mussel</name>
    <dbReference type="NCBI Taxonomy" id="42192"/>
    <lineage>
        <taxon>Eukaryota</taxon>
        <taxon>Metazoa</taxon>
        <taxon>Spiralia</taxon>
        <taxon>Lophotrochozoa</taxon>
        <taxon>Mollusca</taxon>
        <taxon>Bivalvia</taxon>
        <taxon>Autobranchia</taxon>
        <taxon>Pteriomorphia</taxon>
        <taxon>Mytilida</taxon>
        <taxon>Mytiloidea</taxon>
        <taxon>Mytilidae</taxon>
        <taxon>Mytilinae</taxon>
        <taxon>Mytilus</taxon>
    </lineage>
</organism>
<sequence>MTYFTKRLLILFVLVYIVPLSNSIQNDSDVEGRIDFLQSSMARMEQRILTLTKTVNKLSRRKKDEYVMFYATLSTDTVLNINSIVKFNEIQFDEGADFNSGDGVFVSPVSGVFMFAWTTLTHSGKSIDTELRVDNVVKAQQIISLGSSAGSIQTTQFVICRVNEKDHVWIQTGSGFTAENFFDHLFKGSKSSFMGILIHVI</sequence>
<dbReference type="PROSITE" id="PS50871">
    <property type="entry name" value="C1Q"/>
    <property type="match status" value="1"/>
</dbReference>
<dbReference type="SUPFAM" id="SSF49842">
    <property type="entry name" value="TNF-like"/>
    <property type="match status" value="1"/>
</dbReference>
<dbReference type="Proteomes" id="UP000507470">
    <property type="component" value="Unassembled WGS sequence"/>
</dbReference>
<dbReference type="Pfam" id="PF00386">
    <property type="entry name" value="C1q"/>
    <property type="match status" value="1"/>
</dbReference>
<evidence type="ECO:0000313" key="6">
    <source>
        <dbReference type="Proteomes" id="UP000507470"/>
    </source>
</evidence>
<dbReference type="SMART" id="SM00110">
    <property type="entry name" value="C1Q"/>
    <property type="match status" value="1"/>
</dbReference>
<accession>A0A6J8DRF7</accession>
<feature type="domain" description="C1q" evidence="4">
    <location>
        <begin position="62"/>
        <end position="201"/>
    </location>
</feature>
<dbReference type="InterPro" id="IPR008983">
    <property type="entry name" value="Tumour_necrosis_fac-like_dom"/>
</dbReference>
<dbReference type="PANTHER" id="PTHR15427">
    <property type="entry name" value="EMILIN ELASTIN MICROFIBRIL INTERFACE-LOCATED PROTEIN ELASTIN MICROFIBRIL INTERFACER"/>
    <property type="match status" value="1"/>
</dbReference>
<reference evidence="5 6" key="1">
    <citation type="submission" date="2020-06" db="EMBL/GenBank/DDBJ databases">
        <authorList>
            <person name="Li R."/>
            <person name="Bekaert M."/>
        </authorList>
    </citation>
    <scope>NUCLEOTIDE SEQUENCE [LARGE SCALE GENOMIC DNA]</scope>
    <source>
        <strain evidence="6">wild</strain>
    </source>
</reference>
<comment type="subcellular location">
    <subcellularLocation>
        <location evidence="1">Secreted</location>
    </subcellularLocation>
</comment>
<keyword evidence="6" id="KW-1185">Reference proteome</keyword>
<name>A0A6J8DRF7_MYTCO</name>
<gene>
    <name evidence="5" type="ORF">MCOR_44328</name>
</gene>
<evidence type="ECO:0000259" key="4">
    <source>
        <dbReference type="PROSITE" id="PS50871"/>
    </source>
</evidence>
<dbReference type="InterPro" id="IPR001073">
    <property type="entry name" value="C1q_dom"/>
</dbReference>
<dbReference type="OrthoDB" id="6118592at2759"/>
<dbReference type="Gene3D" id="2.60.120.40">
    <property type="match status" value="1"/>
</dbReference>
<dbReference type="InterPro" id="IPR050392">
    <property type="entry name" value="Collagen/C1q_domain"/>
</dbReference>
<proteinExistence type="predicted"/>
<dbReference type="PANTHER" id="PTHR15427:SF33">
    <property type="entry name" value="COLLAGEN IV NC1 DOMAIN-CONTAINING PROTEIN"/>
    <property type="match status" value="1"/>
</dbReference>
<evidence type="ECO:0000256" key="2">
    <source>
        <dbReference type="ARBA" id="ARBA00022525"/>
    </source>
</evidence>
<protein>
    <recommendedName>
        <fullName evidence="4">C1q domain-containing protein</fullName>
    </recommendedName>
</protein>